<dbReference type="SMART" id="SM00490">
    <property type="entry name" value="HELICc"/>
    <property type="match status" value="1"/>
</dbReference>
<keyword evidence="2" id="KW-0472">Membrane</keyword>
<organism evidence="4">
    <name type="scientific">marine sediment metagenome</name>
    <dbReference type="NCBI Taxonomy" id="412755"/>
    <lineage>
        <taxon>unclassified sequences</taxon>
        <taxon>metagenomes</taxon>
        <taxon>ecological metagenomes</taxon>
    </lineage>
</organism>
<feature type="transmembrane region" description="Helical" evidence="2">
    <location>
        <begin position="46"/>
        <end position="68"/>
    </location>
</feature>
<dbReference type="Pfam" id="PF00271">
    <property type="entry name" value="Helicase_C"/>
    <property type="match status" value="1"/>
</dbReference>
<dbReference type="SMART" id="SM00487">
    <property type="entry name" value="DEXDc"/>
    <property type="match status" value="1"/>
</dbReference>
<evidence type="ECO:0000259" key="3">
    <source>
        <dbReference type="PROSITE" id="PS51192"/>
    </source>
</evidence>
<dbReference type="PANTHER" id="PTHR47396:SF1">
    <property type="entry name" value="ATP-DEPENDENT HELICASE IRC3-RELATED"/>
    <property type="match status" value="1"/>
</dbReference>
<reference evidence="4" key="1">
    <citation type="journal article" date="2015" name="Nature">
        <title>Complex archaea that bridge the gap between prokaryotes and eukaryotes.</title>
        <authorList>
            <person name="Spang A."/>
            <person name="Saw J.H."/>
            <person name="Jorgensen S.L."/>
            <person name="Zaremba-Niedzwiedzka K."/>
            <person name="Martijn J."/>
            <person name="Lind A.E."/>
            <person name="van Eijk R."/>
            <person name="Schleper C."/>
            <person name="Guy L."/>
            <person name="Ettema T.J."/>
        </authorList>
    </citation>
    <scope>NUCLEOTIDE SEQUENCE</scope>
</reference>
<name>A0A0F9FJE3_9ZZZZ</name>
<evidence type="ECO:0000313" key="4">
    <source>
        <dbReference type="EMBL" id="KKL86388.1"/>
    </source>
</evidence>
<proteinExistence type="predicted"/>
<dbReference type="AlphaFoldDB" id="A0A0F9FJE3"/>
<protein>
    <recommendedName>
        <fullName evidence="3">Helicase ATP-binding domain-containing protein</fullName>
    </recommendedName>
</protein>
<dbReference type="GO" id="GO:0003677">
    <property type="term" value="F:DNA binding"/>
    <property type="evidence" value="ECO:0007669"/>
    <property type="project" value="InterPro"/>
</dbReference>
<keyword evidence="2" id="KW-0812">Transmembrane</keyword>
<dbReference type="GO" id="GO:0005524">
    <property type="term" value="F:ATP binding"/>
    <property type="evidence" value="ECO:0007669"/>
    <property type="project" value="InterPro"/>
</dbReference>
<dbReference type="GO" id="GO:0016787">
    <property type="term" value="F:hydrolase activity"/>
    <property type="evidence" value="ECO:0007669"/>
    <property type="project" value="InterPro"/>
</dbReference>
<gene>
    <name evidence="4" type="ORF">LCGC14_1945230</name>
</gene>
<comment type="caution">
    <text evidence="4">The sequence shown here is derived from an EMBL/GenBank/DDBJ whole genome shotgun (WGS) entry which is preliminary data.</text>
</comment>
<keyword evidence="2" id="KW-1133">Transmembrane helix</keyword>
<dbReference type="PANTHER" id="PTHR47396">
    <property type="entry name" value="TYPE I RESTRICTION ENZYME ECOKI R PROTEIN"/>
    <property type="match status" value="1"/>
</dbReference>
<accession>A0A0F9FJE3</accession>
<feature type="domain" description="Helicase ATP-binding" evidence="3">
    <location>
        <begin position="37"/>
        <end position="187"/>
    </location>
</feature>
<dbReference type="InterPro" id="IPR014001">
    <property type="entry name" value="Helicase_ATP-bd"/>
</dbReference>
<dbReference type="InterPro" id="IPR050742">
    <property type="entry name" value="Helicase_Restrict-Modif_Enz"/>
</dbReference>
<dbReference type="EMBL" id="LAZR01021131">
    <property type="protein sequence ID" value="KKL86388.1"/>
    <property type="molecule type" value="Genomic_DNA"/>
</dbReference>
<dbReference type="InterPro" id="IPR027417">
    <property type="entry name" value="P-loop_NTPase"/>
</dbReference>
<feature type="region of interest" description="Disordered" evidence="1">
    <location>
        <begin position="540"/>
        <end position="567"/>
    </location>
</feature>
<dbReference type="GO" id="GO:0005829">
    <property type="term" value="C:cytosol"/>
    <property type="evidence" value="ECO:0007669"/>
    <property type="project" value="TreeGrafter"/>
</dbReference>
<evidence type="ECO:0000256" key="1">
    <source>
        <dbReference type="SAM" id="MobiDB-lite"/>
    </source>
</evidence>
<sequence length="685" mass="74390">MKNMRRAKPAPVIETDANASPIDRLRPYQKRDYRDVLARCERVRSVLYVAFMGSGKTVVAAALIRTWLARGERVLIVVHTREILRQTHDKLRAAGIDENQIGWIWRKHPKTNASAPIQLASLDTLVRREFPEGITRLVIDEAHHAPAKKWRSVIDAYPNARVLGLTGTPVRLDGRPLGDVFDEMVESEPTENLIDQGWISRPFYWTPDWGVDLLRQSGRDFTDVDAAEMMTRSVVLKSMVAEYLKHAAHLPALGFAATRDKAVEYSALFSASGIPSDTIFGSDTDLKRQGSLARLRAGKLRVLWTCGVLSEGWDYQGLRCVLLARPTLSLSRCLQQVARCMRPGVPSVVLDLWGAWAVFDPPWVDFGWSLQTKTPRARHAGTRRPDGSVIWQPPLEIDGQLVRADSIGVMSCVTCGAPATRSSAFNARARGTKPYCAKHAGGPIAKKEPLPCAVCGRPSARGSSASARVLGRKAYCAEHSPHKKTLLLCAICGEPAAVGSSRSARPRGSKAYCAKHAGANRAAPKRTLTGEPLPCAVCGEPSTDSSSRSSRASGTKPYCAEHKGGPSAKKPTVLCVVCGKPVTKYSAAIARRKGSDDAYCSDHIARKPILPCLVCVVCGEAATHKSSSRARSKGTRPYCVEHLGGPTVKRPRLPCAMCGKPAMSTSSLYAPFTGEKPYCSAHASS</sequence>
<dbReference type="Pfam" id="PF04851">
    <property type="entry name" value="ResIII"/>
    <property type="match status" value="1"/>
</dbReference>
<dbReference type="PROSITE" id="PS51192">
    <property type="entry name" value="HELICASE_ATP_BIND_1"/>
    <property type="match status" value="1"/>
</dbReference>
<dbReference type="SUPFAM" id="SSF52540">
    <property type="entry name" value="P-loop containing nucleoside triphosphate hydrolases"/>
    <property type="match status" value="1"/>
</dbReference>
<dbReference type="InterPro" id="IPR001650">
    <property type="entry name" value="Helicase_C-like"/>
</dbReference>
<dbReference type="InterPro" id="IPR006935">
    <property type="entry name" value="Helicase/UvrB_N"/>
</dbReference>
<dbReference type="Gene3D" id="3.40.50.300">
    <property type="entry name" value="P-loop containing nucleotide triphosphate hydrolases"/>
    <property type="match status" value="2"/>
</dbReference>
<evidence type="ECO:0000256" key="2">
    <source>
        <dbReference type="SAM" id="Phobius"/>
    </source>
</evidence>